<evidence type="ECO:0000313" key="6">
    <source>
        <dbReference type="Proteomes" id="UP000070160"/>
    </source>
</evidence>
<dbReference type="STRING" id="1588748.HMPREF3182_00017"/>
<dbReference type="FunFam" id="3.30.70.100:FF:000001">
    <property type="entry name" value="ATPase copper transporting beta"/>
    <property type="match status" value="1"/>
</dbReference>
<dbReference type="CDD" id="cd00371">
    <property type="entry name" value="HMA"/>
    <property type="match status" value="1"/>
</dbReference>
<proteinExistence type="predicted"/>
<dbReference type="InterPro" id="IPR017969">
    <property type="entry name" value="Heavy-metal-associated_CS"/>
</dbReference>
<dbReference type="Pfam" id="PF00403">
    <property type="entry name" value="HMA"/>
    <property type="match status" value="1"/>
</dbReference>
<evidence type="ECO:0000256" key="1">
    <source>
        <dbReference type="ARBA" id="ARBA00015313"/>
    </source>
</evidence>
<protein>
    <recommendedName>
        <fullName evidence="1">Copper chaperone CopZ</fullName>
    </recommendedName>
</protein>
<name>A0A134CLL2_9FIRM</name>
<dbReference type="SUPFAM" id="SSF55008">
    <property type="entry name" value="HMA, heavy metal-associated domain"/>
    <property type="match status" value="1"/>
</dbReference>
<dbReference type="PRINTS" id="PR00944">
    <property type="entry name" value="CUEXPORT"/>
</dbReference>
<dbReference type="AlphaFoldDB" id="A0A134CLL2"/>
<keyword evidence="3" id="KW-0186">Copper</keyword>
<accession>A0A134CLL2</accession>
<dbReference type="GO" id="GO:0005507">
    <property type="term" value="F:copper ion binding"/>
    <property type="evidence" value="ECO:0007669"/>
    <property type="project" value="InterPro"/>
</dbReference>
<keyword evidence="2" id="KW-0479">Metal-binding</keyword>
<dbReference type="PATRIC" id="fig|1588748.3.peg.17"/>
<dbReference type="PROSITE" id="PS50846">
    <property type="entry name" value="HMA_2"/>
    <property type="match status" value="1"/>
</dbReference>
<gene>
    <name evidence="5" type="ORF">HMPREF3182_00017</name>
</gene>
<evidence type="ECO:0000313" key="5">
    <source>
        <dbReference type="EMBL" id="KXB93101.1"/>
    </source>
</evidence>
<dbReference type="GO" id="GO:0006825">
    <property type="term" value="P:copper ion transport"/>
    <property type="evidence" value="ECO:0007669"/>
    <property type="project" value="InterPro"/>
</dbReference>
<comment type="caution">
    <text evidence="5">The sequence shown here is derived from an EMBL/GenBank/DDBJ whole genome shotgun (WGS) entry which is preliminary data.</text>
</comment>
<dbReference type="PANTHER" id="PTHR46594">
    <property type="entry name" value="P-TYPE CATION-TRANSPORTING ATPASE"/>
    <property type="match status" value="1"/>
</dbReference>
<evidence type="ECO:0000256" key="3">
    <source>
        <dbReference type="ARBA" id="ARBA00023008"/>
    </source>
</evidence>
<sequence length="91" mass="9957">MYSTRGDFMGFISSLFKHEPTGIKKQISITGMTCQHCVKHVKEALQQIQGVKKVDVSLAAGQASVIIADDVTDDMMKQAVEEAGYQVTSIH</sequence>
<feature type="domain" description="HMA" evidence="4">
    <location>
        <begin position="23"/>
        <end position="88"/>
    </location>
</feature>
<evidence type="ECO:0000259" key="4">
    <source>
        <dbReference type="PROSITE" id="PS50846"/>
    </source>
</evidence>
<dbReference type="Gene3D" id="3.30.70.100">
    <property type="match status" value="1"/>
</dbReference>
<dbReference type="InterPro" id="IPR006122">
    <property type="entry name" value="HMA_Cu_ion-bd"/>
</dbReference>
<dbReference type="EMBL" id="LSDT01000002">
    <property type="protein sequence ID" value="KXB93101.1"/>
    <property type="molecule type" value="Genomic_DNA"/>
</dbReference>
<keyword evidence="6" id="KW-1185">Reference proteome</keyword>
<reference evidence="6" key="1">
    <citation type="submission" date="2016-01" db="EMBL/GenBank/DDBJ databases">
        <authorList>
            <person name="Mitreva M."/>
            <person name="Pepin K.H."/>
            <person name="Mihindukulasuriya K.A."/>
            <person name="Fulton R."/>
            <person name="Fronick C."/>
            <person name="O'Laughlin M."/>
            <person name="Miner T."/>
            <person name="Herter B."/>
            <person name="Rosa B.A."/>
            <person name="Cordes M."/>
            <person name="Tomlinson C."/>
            <person name="Wollam A."/>
            <person name="Palsikar V.B."/>
            <person name="Mardis E.R."/>
            <person name="Wilson R.K."/>
        </authorList>
    </citation>
    <scope>NUCLEOTIDE SEQUENCE [LARGE SCALE GENOMIC DNA]</scope>
    <source>
        <strain evidence="6">KA00182</strain>
    </source>
</reference>
<organism evidence="5 6">
    <name type="scientific">Megasphaera hutchinsoni</name>
    <dbReference type="NCBI Taxonomy" id="1588748"/>
    <lineage>
        <taxon>Bacteria</taxon>
        <taxon>Bacillati</taxon>
        <taxon>Bacillota</taxon>
        <taxon>Negativicutes</taxon>
        <taxon>Veillonellales</taxon>
        <taxon>Veillonellaceae</taxon>
        <taxon>Megasphaera</taxon>
    </lineage>
</organism>
<dbReference type="Proteomes" id="UP000070160">
    <property type="component" value="Unassembled WGS sequence"/>
</dbReference>
<dbReference type="InterPro" id="IPR036163">
    <property type="entry name" value="HMA_dom_sf"/>
</dbReference>
<dbReference type="InterPro" id="IPR006121">
    <property type="entry name" value="HMA_dom"/>
</dbReference>
<evidence type="ECO:0000256" key="2">
    <source>
        <dbReference type="ARBA" id="ARBA00022723"/>
    </source>
</evidence>
<dbReference type="NCBIfam" id="TIGR00003">
    <property type="entry name" value="copper ion binding protein"/>
    <property type="match status" value="1"/>
</dbReference>
<dbReference type="InterPro" id="IPR000428">
    <property type="entry name" value="Cu-bd"/>
</dbReference>
<dbReference type="PANTHER" id="PTHR46594:SF4">
    <property type="entry name" value="P-TYPE CATION-TRANSPORTING ATPASE"/>
    <property type="match status" value="1"/>
</dbReference>
<dbReference type="PROSITE" id="PS01047">
    <property type="entry name" value="HMA_1"/>
    <property type="match status" value="1"/>
</dbReference>